<evidence type="ECO:0000313" key="5">
    <source>
        <dbReference type="EMBL" id="CAI8055006.1"/>
    </source>
</evidence>
<organism evidence="5 6">
    <name type="scientific">Geodia barretti</name>
    <name type="common">Barrett's horny sponge</name>
    <dbReference type="NCBI Taxonomy" id="519541"/>
    <lineage>
        <taxon>Eukaryota</taxon>
        <taxon>Metazoa</taxon>
        <taxon>Porifera</taxon>
        <taxon>Demospongiae</taxon>
        <taxon>Heteroscleromorpha</taxon>
        <taxon>Tetractinellida</taxon>
        <taxon>Astrophorina</taxon>
        <taxon>Geodiidae</taxon>
        <taxon>Geodia</taxon>
    </lineage>
</organism>
<evidence type="ECO:0000256" key="2">
    <source>
        <dbReference type="ARBA" id="ARBA00022840"/>
    </source>
</evidence>
<dbReference type="GO" id="GO:0004672">
    <property type="term" value="F:protein kinase activity"/>
    <property type="evidence" value="ECO:0007669"/>
    <property type="project" value="InterPro"/>
</dbReference>
<keyword evidence="1" id="KW-0547">Nucleotide-binding</keyword>
<dbReference type="PROSITE" id="PS50011">
    <property type="entry name" value="PROTEIN_KINASE_DOM"/>
    <property type="match status" value="1"/>
</dbReference>
<comment type="caution">
    <text evidence="5">The sequence shown here is derived from an EMBL/GenBank/DDBJ whole genome shotgun (WGS) entry which is preliminary data.</text>
</comment>
<sequence length="404" mass="44944">MDTDLHAVVKNRLLQPIHHQYIMYQLLKVMKFIHSGHCIHRDLKPSNILINPHCHIKLADFGLARSLSLLPPSSSNQPDVSLPAMTDYVATRWYRAPEILLGGQLYTTGVDMWSTGCILGEMIAGRPLFPGSSTMNQIERIMAVLPQPSRQEIEAVGAPYAMAILGQLPRRRNYRLSQLLPTASDEALDLLTKLLQFTADRRLSAHSAVHHPFVKRFHDARSEPVLDCDVVLHLDDNTQLAADRYRDRLYTAIAGKRSRMRRRREKRKEREGPDEATPRPTEATSSSERAKSADGDVTPKATTSKVFASPVIAKPWPFSSSSYQKPRPPAILHHSCVQTPDLTLTSARIIPSSRPDSSRGGTRGVARGAPSRVAMGTYTQTHGIISKSNLKRLLAGGGAYHHRN</sequence>
<dbReference type="AlphaFoldDB" id="A0AA35TWL3"/>
<dbReference type="Pfam" id="PF00069">
    <property type="entry name" value="Pkinase"/>
    <property type="match status" value="1"/>
</dbReference>
<dbReference type="Gene3D" id="1.10.510.10">
    <property type="entry name" value="Transferase(Phosphotransferase) domain 1"/>
    <property type="match status" value="1"/>
</dbReference>
<accession>A0AA35TWL3</accession>
<gene>
    <name evidence="5" type="ORF">GBAR_LOCUS30015</name>
</gene>
<dbReference type="PROSITE" id="PS00108">
    <property type="entry name" value="PROTEIN_KINASE_ST"/>
    <property type="match status" value="1"/>
</dbReference>
<dbReference type="GO" id="GO:0005524">
    <property type="term" value="F:ATP binding"/>
    <property type="evidence" value="ECO:0007669"/>
    <property type="project" value="UniProtKB-KW"/>
</dbReference>
<keyword evidence="5" id="KW-0418">Kinase</keyword>
<feature type="compositionally biased region" description="Basic and acidic residues" evidence="3">
    <location>
        <begin position="268"/>
        <end position="277"/>
    </location>
</feature>
<keyword evidence="6" id="KW-1185">Reference proteome</keyword>
<reference evidence="5" key="1">
    <citation type="submission" date="2023-03" db="EMBL/GenBank/DDBJ databases">
        <authorList>
            <person name="Steffen K."/>
            <person name="Cardenas P."/>
        </authorList>
    </citation>
    <scope>NUCLEOTIDE SEQUENCE</scope>
</reference>
<dbReference type="InterPro" id="IPR000719">
    <property type="entry name" value="Prot_kinase_dom"/>
</dbReference>
<dbReference type="FunFam" id="1.10.510.10:FF:000238">
    <property type="entry name" value="Mitogen-activated protein kinase"/>
    <property type="match status" value="1"/>
</dbReference>
<evidence type="ECO:0000259" key="4">
    <source>
        <dbReference type="PROSITE" id="PS50011"/>
    </source>
</evidence>
<evidence type="ECO:0000313" key="6">
    <source>
        <dbReference type="Proteomes" id="UP001174909"/>
    </source>
</evidence>
<feature type="domain" description="Protein kinase" evidence="4">
    <location>
        <begin position="1"/>
        <end position="214"/>
    </location>
</feature>
<protein>
    <submittedName>
        <fullName evidence="5">Mitogen-activated protein kinase 15</fullName>
    </submittedName>
</protein>
<feature type="region of interest" description="Disordered" evidence="3">
    <location>
        <begin position="256"/>
        <end position="302"/>
    </location>
</feature>
<dbReference type="InterPro" id="IPR008271">
    <property type="entry name" value="Ser/Thr_kinase_AS"/>
</dbReference>
<name>A0AA35TWL3_GEOBA</name>
<dbReference type="Proteomes" id="UP001174909">
    <property type="component" value="Unassembled WGS sequence"/>
</dbReference>
<dbReference type="SUPFAM" id="SSF56112">
    <property type="entry name" value="Protein kinase-like (PK-like)"/>
    <property type="match status" value="1"/>
</dbReference>
<dbReference type="EMBL" id="CASHTH010004234">
    <property type="protein sequence ID" value="CAI8055006.1"/>
    <property type="molecule type" value="Genomic_DNA"/>
</dbReference>
<proteinExistence type="predicted"/>
<dbReference type="PANTHER" id="PTHR24055">
    <property type="entry name" value="MITOGEN-ACTIVATED PROTEIN KINASE"/>
    <property type="match status" value="1"/>
</dbReference>
<dbReference type="InterPro" id="IPR011009">
    <property type="entry name" value="Kinase-like_dom_sf"/>
</dbReference>
<evidence type="ECO:0000256" key="1">
    <source>
        <dbReference type="ARBA" id="ARBA00022741"/>
    </source>
</evidence>
<feature type="compositionally biased region" description="Basic residues" evidence="3">
    <location>
        <begin position="256"/>
        <end position="267"/>
    </location>
</feature>
<dbReference type="SMART" id="SM00220">
    <property type="entry name" value="S_TKc"/>
    <property type="match status" value="1"/>
</dbReference>
<dbReference type="InterPro" id="IPR050117">
    <property type="entry name" value="MAPK"/>
</dbReference>
<keyword evidence="2" id="KW-0067">ATP-binding</keyword>
<evidence type="ECO:0000256" key="3">
    <source>
        <dbReference type="SAM" id="MobiDB-lite"/>
    </source>
</evidence>
<keyword evidence="5" id="KW-0808">Transferase</keyword>